<evidence type="ECO:0000259" key="4">
    <source>
        <dbReference type="Pfam" id="PF19295"/>
    </source>
</evidence>
<dbReference type="NCBIfam" id="TIGR01981">
    <property type="entry name" value="sufD"/>
    <property type="match status" value="1"/>
</dbReference>
<dbReference type="Proteomes" id="UP000247465">
    <property type="component" value="Chromosome"/>
</dbReference>
<feature type="region of interest" description="Disordered" evidence="2">
    <location>
        <begin position="74"/>
        <end position="93"/>
    </location>
</feature>
<organism evidence="5 6">
    <name type="scientific">Candidatus Moanibacter tarae</name>
    <dbReference type="NCBI Taxonomy" id="2200854"/>
    <lineage>
        <taxon>Bacteria</taxon>
        <taxon>Pseudomonadati</taxon>
        <taxon>Verrucomicrobiota</taxon>
        <taxon>Opitutia</taxon>
        <taxon>Puniceicoccales</taxon>
        <taxon>Puniceicoccales incertae sedis</taxon>
        <taxon>Candidatus Moanibacter</taxon>
    </lineage>
</organism>
<accession>A0A2Z4ADD6</accession>
<dbReference type="SUPFAM" id="SSF101960">
    <property type="entry name" value="Stabilizer of iron transporter SufD"/>
    <property type="match status" value="1"/>
</dbReference>
<reference evidence="5 6" key="1">
    <citation type="submission" date="2018-06" db="EMBL/GenBank/DDBJ databases">
        <title>Draft Genome Sequence of a Novel Marine Bacterium Related to the Verrucomicrobia.</title>
        <authorList>
            <person name="Vosseberg J."/>
            <person name="Martijn J."/>
            <person name="Ettema T.J.G."/>
        </authorList>
    </citation>
    <scope>NUCLEOTIDE SEQUENCE [LARGE SCALE GENOMIC DNA]</scope>
    <source>
        <strain evidence="5">TARA_B100001123</strain>
    </source>
</reference>
<dbReference type="EMBL" id="CP029803">
    <property type="protein sequence ID" value="AWT58898.1"/>
    <property type="molecule type" value="Genomic_DNA"/>
</dbReference>
<dbReference type="InterPro" id="IPR037284">
    <property type="entry name" value="SUF_FeS_clus_asmbl_SufBD_sf"/>
</dbReference>
<protein>
    <recommendedName>
        <fullName evidence="7">FeS cluster assembly protein SufD</fullName>
    </recommendedName>
</protein>
<sequence length="447" mass="49792">MIRSPNIDPKPVENEHDIQSDSTFQKQVKNVTPLWLRELKESNWAYFKELPLPTKETESWRFAKTDDLSPKGYSLASGNRSAPSNAIPPSEDLSINSSGKIELRNDSTLNFIEAHQDFHKKGLIWMTLEDAQRHHPDILQEYLPQVGPNLGSEKYQALHAAFVQNGTLLYVPPGLEIKLPFITSTSIGGQNLAGFPCTLVIADTNSSVDLEESFHNSPGSSSSLVCATASIFARQGSRVSYKALQNWGMDTISFHLNSVTADRDAEVKTVALNLGSSHTRNEQHTRIVGEGCNVENYSISVPTGEQELDQRTLQSHYAPNSRSNLLFKNALSDSSRSIFSGLIKVDEIAQQTNAYQTNRNLLLSSEAEANALPGLEILANDVRCSHGATTGKIDDEQLYYLRARGIRKPLAQELLVFGFLEEVITKVESEKLQNQLRELIRRKLQDQ</sequence>
<evidence type="ECO:0000313" key="6">
    <source>
        <dbReference type="Proteomes" id="UP000247465"/>
    </source>
</evidence>
<evidence type="ECO:0000259" key="3">
    <source>
        <dbReference type="Pfam" id="PF01458"/>
    </source>
</evidence>
<dbReference type="InterPro" id="IPR000825">
    <property type="entry name" value="SUF_FeS_clus_asmbl_SufBD_core"/>
</dbReference>
<dbReference type="PANTHER" id="PTHR43575">
    <property type="entry name" value="PROTEIN ABCI7, CHLOROPLASTIC"/>
    <property type="match status" value="1"/>
</dbReference>
<evidence type="ECO:0000313" key="5">
    <source>
        <dbReference type="EMBL" id="AWT58898.1"/>
    </source>
</evidence>
<evidence type="ECO:0000256" key="2">
    <source>
        <dbReference type="SAM" id="MobiDB-lite"/>
    </source>
</evidence>
<dbReference type="AlphaFoldDB" id="A0A2Z4ADD6"/>
<dbReference type="Pfam" id="PF19295">
    <property type="entry name" value="SufBD_N"/>
    <property type="match status" value="1"/>
</dbReference>
<name>A0A2Z4ADD6_9BACT</name>
<feature type="compositionally biased region" description="Basic and acidic residues" evidence="2">
    <location>
        <begin position="10"/>
        <end position="19"/>
    </location>
</feature>
<gene>
    <name evidence="5" type="ORF">DF168_00070</name>
</gene>
<dbReference type="InterPro" id="IPR011542">
    <property type="entry name" value="SUF_FeS_clus_asmbl_SufD"/>
</dbReference>
<evidence type="ECO:0000256" key="1">
    <source>
        <dbReference type="ARBA" id="ARBA00043967"/>
    </source>
</evidence>
<dbReference type="PANTHER" id="PTHR43575:SF1">
    <property type="entry name" value="PROTEIN ABCI7, CHLOROPLASTIC"/>
    <property type="match status" value="1"/>
</dbReference>
<dbReference type="Pfam" id="PF01458">
    <property type="entry name" value="SUFBD_core"/>
    <property type="match status" value="1"/>
</dbReference>
<comment type="similarity">
    <text evidence="1">Belongs to the iron-sulfur cluster assembly SufBD family.</text>
</comment>
<feature type="domain" description="SUF system FeS cluster assembly SufBD N-terminal" evidence="4">
    <location>
        <begin position="28"/>
        <end position="178"/>
    </location>
</feature>
<feature type="domain" description="SUF system FeS cluster assembly SufBD core" evidence="3">
    <location>
        <begin position="189"/>
        <end position="419"/>
    </location>
</feature>
<dbReference type="GO" id="GO:0016226">
    <property type="term" value="P:iron-sulfur cluster assembly"/>
    <property type="evidence" value="ECO:0007669"/>
    <property type="project" value="InterPro"/>
</dbReference>
<feature type="region of interest" description="Disordered" evidence="2">
    <location>
        <begin position="1"/>
        <end position="25"/>
    </location>
</feature>
<dbReference type="InterPro" id="IPR045595">
    <property type="entry name" value="SufBD_N"/>
</dbReference>
<proteinExistence type="inferred from homology"/>
<dbReference type="KEGG" id="mtar:DF168_00070"/>
<dbReference type="InterPro" id="IPR055346">
    <property type="entry name" value="Fe-S_cluster_assembly_SufBD"/>
</dbReference>
<evidence type="ECO:0008006" key="7">
    <source>
        <dbReference type="Google" id="ProtNLM"/>
    </source>
</evidence>